<dbReference type="SUPFAM" id="SSF49785">
    <property type="entry name" value="Galactose-binding domain-like"/>
    <property type="match status" value="1"/>
</dbReference>
<dbReference type="InterPro" id="IPR036339">
    <property type="entry name" value="PUB-like_dom_sf"/>
</dbReference>
<dbReference type="Gene3D" id="1.20.58.2190">
    <property type="match status" value="1"/>
</dbReference>
<dbReference type="Gene3D" id="2.20.25.10">
    <property type="match status" value="1"/>
</dbReference>
<comment type="cofactor">
    <cofactor evidence="2">
        <name>Zn(2+)</name>
        <dbReference type="ChEBI" id="CHEBI:29105"/>
    </cofactor>
</comment>
<feature type="compositionally biased region" description="Polar residues" evidence="13">
    <location>
        <begin position="1033"/>
        <end position="1072"/>
    </location>
</feature>
<evidence type="ECO:0000256" key="4">
    <source>
        <dbReference type="ARBA" id="ARBA00009390"/>
    </source>
</evidence>
<dbReference type="GO" id="GO:0046872">
    <property type="term" value="F:metal ion binding"/>
    <property type="evidence" value="ECO:0007669"/>
    <property type="project" value="UniProtKB-KW"/>
</dbReference>
<keyword evidence="8" id="KW-0479">Metal-binding</keyword>
<feature type="compositionally biased region" description="Polar residues" evidence="13">
    <location>
        <begin position="211"/>
        <end position="224"/>
    </location>
</feature>
<dbReference type="Gene3D" id="2.60.120.1020">
    <property type="entry name" value="Peptide N glycanase, PAW domain"/>
    <property type="match status" value="2"/>
</dbReference>
<evidence type="ECO:0000256" key="13">
    <source>
        <dbReference type="SAM" id="MobiDB-lite"/>
    </source>
</evidence>
<feature type="compositionally biased region" description="Basic and acidic residues" evidence="13">
    <location>
        <begin position="1073"/>
        <end position="1092"/>
    </location>
</feature>
<feature type="compositionally biased region" description="Polar residues" evidence="13">
    <location>
        <begin position="311"/>
        <end position="336"/>
    </location>
</feature>
<evidence type="ECO:0000256" key="11">
    <source>
        <dbReference type="ARBA" id="ARBA00024870"/>
    </source>
</evidence>
<dbReference type="InterPro" id="IPR002931">
    <property type="entry name" value="Transglutaminase-like"/>
</dbReference>
<dbReference type="InterPro" id="IPR008979">
    <property type="entry name" value="Galactose-bd-like_sf"/>
</dbReference>
<evidence type="ECO:0000256" key="9">
    <source>
        <dbReference type="ARBA" id="ARBA00022801"/>
    </source>
</evidence>
<dbReference type="GO" id="GO:0005829">
    <property type="term" value="C:cytosol"/>
    <property type="evidence" value="ECO:0007669"/>
    <property type="project" value="TreeGrafter"/>
</dbReference>
<evidence type="ECO:0000256" key="3">
    <source>
        <dbReference type="ARBA" id="ARBA00004496"/>
    </source>
</evidence>
<evidence type="ECO:0000256" key="8">
    <source>
        <dbReference type="ARBA" id="ARBA00022723"/>
    </source>
</evidence>
<comment type="catalytic activity">
    <reaction evidence="1">
        <text>Hydrolysis of an N(4)-(acetyl-beta-D-glucosaminyl)asparagine residue in which the glucosamine residue may be further glycosylated, to yield a (substituted) N-acetyl-beta-D-glucosaminylamine and a peptide containing an aspartate residue.</text>
        <dbReference type="EC" id="3.5.1.52"/>
    </reaction>
</comment>
<dbReference type="InterPro" id="IPR018997">
    <property type="entry name" value="PUB_domain"/>
</dbReference>
<dbReference type="Pfam" id="PF09409">
    <property type="entry name" value="PUB"/>
    <property type="match status" value="1"/>
</dbReference>
<comment type="similarity">
    <text evidence="4">Belongs to the transglutaminase-like superfamily. PNGase family.</text>
</comment>
<feature type="compositionally biased region" description="Low complexity" evidence="13">
    <location>
        <begin position="180"/>
        <end position="198"/>
    </location>
</feature>
<dbReference type="GO" id="GO:0005634">
    <property type="term" value="C:nucleus"/>
    <property type="evidence" value="ECO:0007669"/>
    <property type="project" value="TreeGrafter"/>
</dbReference>
<dbReference type="Pfam" id="PF04721">
    <property type="entry name" value="PAW"/>
    <property type="match status" value="2"/>
</dbReference>
<evidence type="ECO:0000256" key="5">
    <source>
        <dbReference type="ARBA" id="ARBA00012158"/>
    </source>
</evidence>
<feature type="region of interest" description="Disordered" evidence="13">
    <location>
        <begin position="374"/>
        <end position="406"/>
    </location>
</feature>
<dbReference type="InterPro" id="IPR050883">
    <property type="entry name" value="PNGase"/>
</dbReference>
<feature type="compositionally biased region" description="Polar residues" evidence="13">
    <location>
        <begin position="294"/>
        <end position="303"/>
    </location>
</feature>
<keyword evidence="10" id="KW-0862">Zinc</keyword>
<feature type="region of interest" description="Disordered" evidence="13">
    <location>
        <begin position="958"/>
        <end position="1095"/>
    </location>
</feature>
<feature type="domain" description="Transglutaminase-like" evidence="14">
    <location>
        <begin position="614"/>
        <end position="669"/>
    </location>
</feature>
<feature type="region of interest" description="Disordered" evidence="13">
    <location>
        <begin position="147"/>
        <end position="224"/>
    </location>
</feature>
<dbReference type="EC" id="3.5.1.52" evidence="5"/>
<evidence type="ECO:0000256" key="6">
    <source>
        <dbReference type="ARBA" id="ARBA00018546"/>
    </source>
</evidence>
<feature type="compositionally biased region" description="Low complexity" evidence="13">
    <location>
        <begin position="376"/>
        <end position="406"/>
    </location>
</feature>
<dbReference type="Gene3D" id="3.10.620.30">
    <property type="match status" value="1"/>
</dbReference>
<protein>
    <recommendedName>
        <fullName evidence="6">Peptide-N(4)-(N-acetyl-beta-glucosaminyl)asparagine amidase</fullName>
        <ecNumber evidence="5">3.5.1.52</ecNumber>
    </recommendedName>
    <alternativeName>
        <fullName evidence="12">Peptide:N-glycanase</fullName>
    </alternativeName>
</protein>
<dbReference type="SMART" id="SM00460">
    <property type="entry name" value="TGc"/>
    <property type="match status" value="1"/>
</dbReference>
<feature type="compositionally biased region" description="Polar residues" evidence="13">
    <location>
        <begin position="1000"/>
        <end position="1011"/>
    </location>
</feature>
<comment type="subcellular location">
    <subcellularLocation>
        <location evidence="3">Cytoplasm</location>
    </subcellularLocation>
</comment>
<dbReference type="InterPro" id="IPR038765">
    <property type="entry name" value="Papain-like_cys_pep_sf"/>
</dbReference>
<name>A0A6A7FUE5_9CRUS</name>
<proteinExistence type="evidence at transcript level"/>
<evidence type="ECO:0000259" key="14">
    <source>
        <dbReference type="SMART" id="SM00460"/>
    </source>
</evidence>
<dbReference type="SUPFAM" id="SSF54001">
    <property type="entry name" value="Cysteine proteinases"/>
    <property type="match status" value="1"/>
</dbReference>
<dbReference type="AlphaFoldDB" id="A0A6A7FUE5"/>
<evidence type="ECO:0000256" key="1">
    <source>
        <dbReference type="ARBA" id="ARBA00001650"/>
    </source>
</evidence>
<dbReference type="PANTHER" id="PTHR12143">
    <property type="entry name" value="PEPTIDE N-GLYCANASE PNGASE -RELATED"/>
    <property type="match status" value="1"/>
</dbReference>
<dbReference type="Pfam" id="PF01841">
    <property type="entry name" value="Transglut_core"/>
    <property type="match status" value="1"/>
</dbReference>
<dbReference type="InterPro" id="IPR038680">
    <property type="entry name" value="PAW_sf"/>
</dbReference>
<feature type="compositionally biased region" description="Basic and acidic residues" evidence="13">
    <location>
        <begin position="986"/>
        <end position="999"/>
    </location>
</feature>
<keyword evidence="7" id="KW-0963">Cytoplasm</keyword>
<sequence>MASDEQHTTDSFTAVTLPSIEPEVALLLTNEETLCEKAIALLLKISSSIVQQPQEKRVRSLNLASRAVEFTLLPAIGAIELLFFMGFQEANDRLVMPEDACLETVRMYQEQLHLLFNWKTSNTNGSRTMAGQAPSISASLHSLCSNNSSPASLRSNPGGGGSQQQSPRSNCSNNQMLSGNRRTSPSRPSTASNTRTSPKLPNKVSALPPVKSTTSPSAKSTLISNTKSKALHSCSSVQASNAASKNPILKSLGNANAKTINAVQKITGKASENNANKLLQQKTSSLESGAGGKDNNSPVTNGKVSKPIASPRSNKQTLESSSLSVNNASGNKSSSPSRITTATGTISASSFTNSSGSSSSNSKIQQSPAASTCYKASTNSSSSSQSATSASTGSDVSASGSSSTPSSIVAPLVTTPANAAATAGGAAAAPSTPCGTGATNKKIAPHKLRPSIQWLSRFTGYLQRVLSYEDPVHQARARSLIPVARLHGQALVALKEDMAAAAGGANKNTTLIADAANKNAAVATIEKPSRDKVNKPFDHNDHLLVELTHWFKRDFFRWFDCGWCSECHCNMASKGSVPPTKYELEGEANRVEFYQCQTCGRERRFPRYLNVGRLLETREGRCGEWASCFTLCCRTMGFDTRQVFDETDHTWAEVWSQSQSRWVHADPCEGRVDCPLLYECGWGKKLTYVVAASRDEVMDVTWRYTLKPLDVQQRRDKVSETALYDHLWSLTVQLQQQHQQHTRNALHLRMAREIATFFAPTRTPSKDELGGRSSGSLGWRVSRGETGILKTAPHHTFTLHHTARITTLIVKYSPVRDVYWCEGVVGAAELQGWHSGVHTGANLALKREHDWHTVYLARTEGETGARMGEVVWRVHWESARVSLDSLHVVLRYTVFHSATVTWGVTVNGEHYKGDNTGELRVTNLCCKAANKASVQQLANAAAAAENVNVNVKNDAKIFSKPDSKNAGKSTRNNNSGSGGSKGKNANKNEAEQKDGKINHDSSLSPRFSLTPRNRDDSKSPARGSSKLDVEKICSSSSRPSAAYTKSQSRSLVNNRNDDSCSAATKEPTSASNKAKEREQQHDNSRSTGRDLDNNCSTGELEVRVVLEGGVGDNAWQHAQLFRLNDNDTQSVPFMIDLQFL</sequence>
<keyword evidence="9" id="KW-0378">Hydrolase</keyword>
<evidence type="ECO:0000256" key="7">
    <source>
        <dbReference type="ARBA" id="ARBA00022490"/>
    </source>
</evidence>
<dbReference type="GO" id="GO:0000224">
    <property type="term" value="F:peptide-N4-(N-acetyl-beta-glucosaminyl)asparagine amidase activity"/>
    <property type="evidence" value="ECO:0007669"/>
    <property type="project" value="UniProtKB-EC"/>
</dbReference>
<dbReference type="SUPFAM" id="SSF143503">
    <property type="entry name" value="PUG domain-like"/>
    <property type="match status" value="1"/>
</dbReference>
<evidence type="ECO:0000256" key="10">
    <source>
        <dbReference type="ARBA" id="ARBA00022833"/>
    </source>
</evidence>
<evidence type="ECO:0000256" key="12">
    <source>
        <dbReference type="ARBA" id="ARBA00032901"/>
    </source>
</evidence>
<dbReference type="InterPro" id="IPR006588">
    <property type="entry name" value="Peptide_N_glycanase_PAW_dom"/>
</dbReference>
<feature type="region of interest" description="Disordered" evidence="13">
    <location>
        <begin position="284"/>
        <end position="341"/>
    </location>
</feature>
<dbReference type="GO" id="GO:0006516">
    <property type="term" value="P:glycoprotein catabolic process"/>
    <property type="evidence" value="ECO:0007669"/>
    <property type="project" value="InterPro"/>
</dbReference>
<accession>A0A6A7FUE5</accession>
<reference evidence="15" key="1">
    <citation type="submission" date="2017-11" db="EMBL/GenBank/DDBJ databases">
        <title>The sensing device of the deep-sea amphipod.</title>
        <authorList>
            <person name="Kobayashi H."/>
            <person name="Nagahama T."/>
            <person name="Arai W."/>
            <person name="Sasagawa Y."/>
            <person name="Umeda M."/>
            <person name="Hayashi T."/>
            <person name="Nikaido I."/>
            <person name="Watanabe H."/>
            <person name="Oguri K."/>
            <person name="Kitazato H."/>
            <person name="Fujioka K."/>
            <person name="Kido Y."/>
            <person name="Takami H."/>
        </authorList>
    </citation>
    <scope>NUCLEOTIDE SEQUENCE</scope>
    <source>
        <tissue evidence="15">Whole body</tissue>
    </source>
</reference>
<organism evidence="15">
    <name type="scientific">Hirondellea gigas</name>
    <dbReference type="NCBI Taxonomy" id="1518452"/>
    <lineage>
        <taxon>Eukaryota</taxon>
        <taxon>Metazoa</taxon>
        <taxon>Ecdysozoa</taxon>
        <taxon>Arthropoda</taxon>
        <taxon>Crustacea</taxon>
        <taxon>Multicrustacea</taxon>
        <taxon>Malacostraca</taxon>
        <taxon>Eumalacostraca</taxon>
        <taxon>Peracarida</taxon>
        <taxon>Amphipoda</taxon>
        <taxon>Amphilochidea</taxon>
        <taxon>Lysianassida</taxon>
        <taxon>Lysianassidira</taxon>
        <taxon>Lysianassoidea</taxon>
        <taxon>Lysianassidae</taxon>
        <taxon>Hirondellea</taxon>
    </lineage>
</organism>
<dbReference type="EMBL" id="IACT01002967">
    <property type="protein sequence ID" value="LAC22221.1"/>
    <property type="molecule type" value="mRNA"/>
</dbReference>
<dbReference type="PANTHER" id="PTHR12143:SF19">
    <property type="entry name" value="PEPTIDE-N(4)-(N-ACETYL-BETA-GLUCOSAMINYL)ASPARAGINE AMIDASE"/>
    <property type="match status" value="1"/>
</dbReference>
<feature type="compositionally biased region" description="Basic and acidic residues" evidence="13">
    <location>
        <begin position="1012"/>
        <end position="1031"/>
    </location>
</feature>
<evidence type="ECO:0000313" key="15">
    <source>
        <dbReference type="EMBL" id="LAC22221.1"/>
    </source>
</evidence>
<evidence type="ECO:0000256" key="2">
    <source>
        <dbReference type="ARBA" id="ARBA00001947"/>
    </source>
</evidence>
<comment type="function">
    <text evidence="11">Specifically deglycosylates the denatured form of N-linked glycoproteins in the cytoplasm and assists their proteasome-mediated degradation. Cleaves the beta-aspartyl-glucosamine (GlcNAc) of the glycan and the amide side chain of Asn, converting Asn to Asp. Prefers proteins containing high-mannose over those bearing complex type oligosaccharides. Can recognize misfolded proteins in the endoplasmic reticulum that are exported to the cytosol to be destroyed and deglycosylate them, while it has no activity toward native proteins. Deglycosylation is a prerequisite for subsequent proteasome-mediated degradation of some, but not all, misfolded glycoproteins.</text>
</comment>